<gene>
    <name evidence="2" type="ORF">DIZ78_10545</name>
</gene>
<dbReference type="SUPFAM" id="SSF54197">
    <property type="entry name" value="HIT-like"/>
    <property type="match status" value="1"/>
</dbReference>
<dbReference type="GO" id="GO:0000166">
    <property type="term" value="F:nucleotide binding"/>
    <property type="evidence" value="ECO:0007669"/>
    <property type="project" value="UniProtKB-KW"/>
</dbReference>
<dbReference type="InterPro" id="IPR058866">
    <property type="entry name" value="GDPGP1_N"/>
</dbReference>
<dbReference type="PANTHER" id="PTHR20884:SF8">
    <property type="entry name" value="GDP-D-GLUCOSE PHOSPHORYLASE 1"/>
    <property type="match status" value="1"/>
</dbReference>
<evidence type="ECO:0000259" key="1">
    <source>
        <dbReference type="Pfam" id="PF26217"/>
    </source>
</evidence>
<evidence type="ECO:0000313" key="3">
    <source>
        <dbReference type="Proteomes" id="UP000254771"/>
    </source>
</evidence>
<reference evidence="2 3" key="1">
    <citation type="journal article" date="2018" name="ISME J.">
        <title>Endosymbiont genomes yield clues of tubeworm success.</title>
        <authorList>
            <person name="Li Y."/>
            <person name="Liles M.R."/>
            <person name="Halanych K.M."/>
        </authorList>
    </citation>
    <scope>NUCLEOTIDE SEQUENCE [LARGE SCALE GENOMIC DNA]</scope>
    <source>
        <strain evidence="2">A1462</strain>
    </source>
</reference>
<organism evidence="2 3">
    <name type="scientific">endosymbiont of Escarpia spicata</name>
    <dbReference type="NCBI Taxonomy" id="2200908"/>
    <lineage>
        <taxon>Bacteria</taxon>
        <taxon>Pseudomonadati</taxon>
        <taxon>Pseudomonadota</taxon>
        <taxon>Gammaproteobacteria</taxon>
        <taxon>sulfur-oxidizing symbionts</taxon>
    </lineage>
</organism>
<evidence type="ECO:0000313" key="2">
    <source>
        <dbReference type="EMBL" id="RDH85391.1"/>
    </source>
</evidence>
<dbReference type="Pfam" id="PF26217">
    <property type="entry name" value="GDPGP1_N"/>
    <property type="match status" value="1"/>
</dbReference>
<feature type="domain" description="GDPGP1-like N-terminal" evidence="1">
    <location>
        <begin position="109"/>
        <end position="230"/>
    </location>
</feature>
<dbReference type="GO" id="GO:0005737">
    <property type="term" value="C:cytoplasm"/>
    <property type="evidence" value="ECO:0007669"/>
    <property type="project" value="UniProtKB-SubCell"/>
</dbReference>
<proteinExistence type="predicted"/>
<dbReference type="AlphaFoldDB" id="A0A370DKH2"/>
<dbReference type="GO" id="GO:0005085">
    <property type="term" value="F:guanyl-nucleotide exchange factor activity"/>
    <property type="evidence" value="ECO:0007669"/>
    <property type="project" value="UniProtKB-KW"/>
</dbReference>
<sequence>MSNSPFLSIETFRQAFLAGLEDLLEQPGFGVFILGLANATFDPEIHAALKSPLQYRFDQLAEICRESLSGGREVPTAPDDLVVFLKLMAIGFDGVALTEFRRTDEWELQFNHIRAFRPARMTGEKVTGIHRPFDPRGFHFNKPFLRKEVFWEGELHGLEVELLYNKFPFAQFHGLLVPERREREPQYLSHLYHLYIWNLTEELGGCLPGVGFGYNSYGAFASVNHLHFQMFVREQSLPLEAEQWEHSGGETPYPVDCLHFGSAPEAWAYLNELHREGISYNLIYRPGCLYCLPRRKQGCYEHAPWTTGYAWYEMAGGVTTTNRADYDNFDAAVIDAELAKLQL</sequence>
<accession>A0A370DKH2</accession>
<name>A0A370DKH2_9GAMM</name>
<keyword evidence="3" id="KW-1185">Reference proteome</keyword>
<dbReference type="GO" id="GO:0006006">
    <property type="term" value="P:glucose metabolic process"/>
    <property type="evidence" value="ECO:0007669"/>
    <property type="project" value="TreeGrafter"/>
</dbReference>
<dbReference type="PANTHER" id="PTHR20884">
    <property type="entry name" value="GDP-D-GLUCOSE PHOSPHORYLASE 1"/>
    <property type="match status" value="1"/>
</dbReference>
<dbReference type="EMBL" id="QFXE01000013">
    <property type="protein sequence ID" value="RDH85391.1"/>
    <property type="molecule type" value="Genomic_DNA"/>
</dbReference>
<dbReference type="Proteomes" id="UP000254771">
    <property type="component" value="Unassembled WGS sequence"/>
</dbReference>
<dbReference type="InterPro" id="IPR036265">
    <property type="entry name" value="HIT-like_sf"/>
</dbReference>
<dbReference type="InterPro" id="IPR026506">
    <property type="entry name" value="GDPGP"/>
</dbReference>
<comment type="caution">
    <text evidence="2">The sequence shown here is derived from an EMBL/GenBank/DDBJ whole genome shotgun (WGS) entry which is preliminary data.</text>
</comment>
<dbReference type="GO" id="GO:0016787">
    <property type="term" value="F:hydrolase activity"/>
    <property type="evidence" value="ECO:0007669"/>
    <property type="project" value="UniProtKB-KW"/>
</dbReference>
<dbReference type="GO" id="GO:0080048">
    <property type="term" value="F:GDP-D-glucose phosphorylase activity"/>
    <property type="evidence" value="ECO:0007669"/>
    <property type="project" value="InterPro"/>
</dbReference>
<protein>
    <recommendedName>
        <fullName evidence="1">GDPGP1-like N-terminal domain-containing protein</fullName>
    </recommendedName>
</protein>